<comment type="caution">
    <text evidence="7">The sequence shown here is derived from an EMBL/GenBank/DDBJ whole genome shotgun (WGS) entry which is preliminary data.</text>
</comment>
<gene>
    <name evidence="7" type="ORF">ACFQZM_41285</name>
</gene>
<comment type="similarity">
    <text evidence="1 4">Belongs to the D-isomer specific 2-hydroxyacid dehydrogenase family.</text>
</comment>
<dbReference type="SUPFAM" id="SSF51735">
    <property type="entry name" value="NAD(P)-binding Rossmann-fold domains"/>
    <property type="match status" value="1"/>
</dbReference>
<dbReference type="InterPro" id="IPR006140">
    <property type="entry name" value="D-isomer_DH_NAD-bd"/>
</dbReference>
<dbReference type="RefSeq" id="WP_131762820.1">
    <property type="nucleotide sequence ID" value="NZ_CAACUY010000261.1"/>
</dbReference>
<dbReference type="PANTHER" id="PTHR42789">
    <property type="entry name" value="D-ISOMER SPECIFIC 2-HYDROXYACID DEHYDROGENASE FAMILY PROTEIN (AFU_ORTHOLOGUE AFUA_6G10090)"/>
    <property type="match status" value="1"/>
</dbReference>
<dbReference type="Proteomes" id="UP001597063">
    <property type="component" value="Unassembled WGS sequence"/>
</dbReference>
<evidence type="ECO:0000313" key="8">
    <source>
        <dbReference type="Proteomes" id="UP001597063"/>
    </source>
</evidence>
<name>A0ABW2XZJ4_9ACTN</name>
<dbReference type="PANTHER" id="PTHR42789:SF1">
    <property type="entry name" value="D-ISOMER SPECIFIC 2-HYDROXYACID DEHYDROGENASE FAMILY PROTEIN (AFU_ORTHOLOGUE AFUA_6G10090)"/>
    <property type="match status" value="1"/>
</dbReference>
<dbReference type="CDD" id="cd12171">
    <property type="entry name" value="2-Hacid_dh_10"/>
    <property type="match status" value="1"/>
</dbReference>
<proteinExistence type="inferred from homology"/>
<keyword evidence="3" id="KW-0520">NAD</keyword>
<evidence type="ECO:0000256" key="4">
    <source>
        <dbReference type="RuleBase" id="RU003719"/>
    </source>
</evidence>
<evidence type="ECO:0000259" key="5">
    <source>
        <dbReference type="Pfam" id="PF00389"/>
    </source>
</evidence>
<dbReference type="InterPro" id="IPR036291">
    <property type="entry name" value="NAD(P)-bd_dom_sf"/>
</dbReference>
<organism evidence="7 8">
    <name type="scientific">Actinomadura fibrosa</name>
    <dbReference type="NCBI Taxonomy" id="111802"/>
    <lineage>
        <taxon>Bacteria</taxon>
        <taxon>Bacillati</taxon>
        <taxon>Actinomycetota</taxon>
        <taxon>Actinomycetes</taxon>
        <taxon>Streptosporangiales</taxon>
        <taxon>Thermomonosporaceae</taxon>
        <taxon>Actinomadura</taxon>
    </lineage>
</organism>
<keyword evidence="8" id="KW-1185">Reference proteome</keyword>
<dbReference type="InterPro" id="IPR050857">
    <property type="entry name" value="D-2-hydroxyacid_DH"/>
</dbReference>
<reference evidence="8" key="1">
    <citation type="journal article" date="2019" name="Int. J. Syst. Evol. Microbiol.">
        <title>The Global Catalogue of Microorganisms (GCM) 10K type strain sequencing project: providing services to taxonomists for standard genome sequencing and annotation.</title>
        <authorList>
            <consortium name="The Broad Institute Genomics Platform"/>
            <consortium name="The Broad Institute Genome Sequencing Center for Infectious Disease"/>
            <person name="Wu L."/>
            <person name="Ma J."/>
        </authorList>
    </citation>
    <scope>NUCLEOTIDE SEQUENCE [LARGE SCALE GENOMIC DNA]</scope>
    <source>
        <strain evidence="8">JCM 9371</strain>
    </source>
</reference>
<dbReference type="InterPro" id="IPR006139">
    <property type="entry name" value="D-isomer_2_OHA_DH_cat_dom"/>
</dbReference>
<evidence type="ECO:0000256" key="2">
    <source>
        <dbReference type="ARBA" id="ARBA00023002"/>
    </source>
</evidence>
<evidence type="ECO:0000313" key="7">
    <source>
        <dbReference type="EMBL" id="MFD0690983.1"/>
    </source>
</evidence>
<dbReference type="PROSITE" id="PS00671">
    <property type="entry name" value="D_2_HYDROXYACID_DH_3"/>
    <property type="match status" value="1"/>
</dbReference>
<accession>A0ABW2XZJ4</accession>
<dbReference type="Gene3D" id="3.40.50.720">
    <property type="entry name" value="NAD(P)-binding Rossmann-like Domain"/>
    <property type="match status" value="2"/>
</dbReference>
<feature type="domain" description="D-isomer specific 2-hydroxyacid dehydrogenase NAD-binding" evidence="6">
    <location>
        <begin position="129"/>
        <end position="308"/>
    </location>
</feature>
<evidence type="ECO:0000256" key="3">
    <source>
        <dbReference type="ARBA" id="ARBA00023027"/>
    </source>
</evidence>
<dbReference type="EMBL" id="JBHTGP010000026">
    <property type="protein sequence ID" value="MFD0690983.1"/>
    <property type="molecule type" value="Genomic_DNA"/>
</dbReference>
<evidence type="ECO:0000259" key="6">
    <source>
        <dbReference type="Pfam" id="PF02826"/>
    </source>
</evidence>
<keyword evidence="2 4" id="KW-0560">Oxidoreductase</keyword>
<dbReference type="Pfam" id="PF00389">
    <property type="entry name" value="2-Hacid_dh"/>
    <property type="match status" value="1"/>
</dbReference>
<dbReference type="InterPro" id="IPR029753">
    <property type="entry name" value="D-isomer_DH_CS"/>
</dbReference>
<sequence>MTTRVLAAGDHFVLNRLFIDALRAETPGGLEFSELTLPWPVEPFGRVAEVDEASGTEDRLIEALRGIQVCVTQMAPLTRRVLEAAPDLRLFGVSRGGPVNANLDAATEHGVAVCFAPGRNAGATAEHTLGLILAAVRRIPQTHGELVAGRWRGDYYRYDDVGIELLGGTVGLVGCGAVGRRVARAAAALGSRVLVHDPYLDDLGDLAGIAEPVTLDELLARAQIVSLHARATPETAGMIGAAEIAAMRPGSIIVNCARGTLLDYDAVCDAVESGHLFGAAFDVFPEEPIPAGSRLLTTPNIIVTPHLAGASKQTAANAARIIAEDVGRHLRGEPLRHCANPEVLKARHR</sequence>
<dbReference type="Pfam" id="PF02826">
    <property type="entry name" value="2-Hacid_dh_C"/>
    <property type="match status" value="1"/>
</dbReference>
<evidence type="ECO:0000256" key="1">
    <source>
        <dbReference type="ARBA" id="ARBA00005854"/>
    </source>
</evidence>
<dbReference type="SUPFAM" id="SSF52283">
    <property type="entry name" value="Formate/glycerate dehydrogenase catalytic domain-like"/>
    <property type="match status" value="1"/>
</dbReference>
<protein>
    <submittedName>
        <fullName evidence="7">2-hydroxyacid dehydrogenase</fullName>
    </submittedName>
</protein>
<feature type="domain" description="D-isomer specific 2-hydroxyacid dehydrogenase catalytic" evidence="5">
    <location>
        <begin position="54"/>
        <end position="340"/>
    </location>
</feature>